<dbReference type="PANTHER" id="PTHR48097">
    <property type="entry name" value="L-THREONINE ALDOLASE-RELATED"/>
    <property type="match status" value="1"/>
</dbReference>
<dbReference type="STRING" id="1238182.C882_1132"/>
<comment type="subunit">
    <text evidence="3">Homotetramer.</text>
</comment>
<accession>K9HHQ4</accession>
<comment type="cofactor">
    <cofactor evidence="1 5">
        <name>pyridoxal 5'-phosphate</name>
        <dbReference type="ChEBI" id="CHEBI:597326"/>
    </cofactor>
</comment>
<protein>
    <recommendedName>
        <fullName evidence="5">L-threonine aldolase</fullName>
        <ecNumber evidence="5">4.1.2.48</ecNumber>
    </recommendedName>
</protein>
<comment type="function">
    <text evidence="5">Catalyzes the cleavage of L-allo-threonine and L-threonine to glycine and acetaldehyde.</text>
</comment>
<sequence>MSNFGSDNVTGAHPKVMEALAKAADGPAIPYGGDDWTARVETRLRDVFEAPDLRAFPVATGTAANSLALACVTPPWGAVLCHQDAHVNVDECGAPEMFTAGAKLIALPGADAKLTPEAMAAPLALAAARDVHRVRPSAVTLTQATEAGTVYTPAEVSAIADAAHGAGLAVHMDGARFANALVSLGCSPAEATWKQGVDMLSFGATKNGCWAAEAVVFFKPELADGFEYRRKRAGHLVSKMRFVSAQLEAYLEGDLWIANARHANACAARLAEGLTAAGVRLAHPVQANEIFVHMPAEARDRVKAGGFLIIPWPDLGPDAVRMVCAFNTRDEDVERLIATVAGA</sequence>
<dbReference type="EMBL" id="ANHY01000017">
    <property type="protein sequence ID" value="EKV28131.1"/>
    <property type="molecule type" value="Genomic_DNA"/>
</dbReference>
<comment type="caution">
    <text evidence="7">The sequence shown here is derived from an EMBL/GenBank/DDBJ whole genome shotgun (WGS) entry which is preliminary data.</text>
</comment>
<dbReference type="InterPro" id="IPR015422">
    <property type="entry name" value="PyrdxlP-dep_Trfase_small"/>
</dbReference>
<evidence type="ECO:0000313" key="8">
    <source>
        <dbReference type="Proteomes" id="UP000009881"/>
    </source>
</evidence>
<proteinExistence type="inferred from homology"/>
<dbReference type="InterPro" id="IPR026273">
    <property type="entry name" value="Low_specificity_L-TA_bact"/>
</dbReference>
<dbReference type="Gene3D" id="3.40.640.10">
    <property type="entry name" value="Type I PLP-dependent aspartate aminotransferase-like (Major domain)"/>
    <property type="match status" value="1"/>
</dbReference>
<dbReference type="EC" id="4.1.2.48" evidence="5"/>
<dbReference type="RefSeq" id="WP_009541788.1">
    <property type="nucleotide sequence ID" value="NZ_ANHY01000017.1"/>
</dbReference>
<keyword evidence="4 5" id="KW-0663">Pyridoxal phosphate</keyword>
<dbReference type="Pfam" id="PF01212">
    <property type="entry name" value="Beta_elim_lyase"/>
    <property type="match status" value="1"/>
</dbReference>
<dbReference type="GO" id="GO:0006567">
    <property type="term" value="P:L-threonine catabolic process"/>
    <property type="evidence" value="ECO:0007669"/>
    <property type="project" value="UniProtKB-UniRule"/>
</dbReference>
<feature type="domain" description="Aromatic amino acid beta-eliminating lyase/threonine aldolase" evidence="6">
    <location>
        <begin position="4"/>
        <end position="294"/>
    </location>
</feature>
<dbReference type="InterPro" id="IPR015424">
    <property type="entry name" value="PyrdxlP-dep_Trfase"/>
</dbReference>
<evidence type="ECO:0000256" key="3">
    <source>
        <dbReference type="ARBA" id="ARBA00011881"/>
    </source>
</evidence>
<keyword evidence="5" id="KW-0456">Lyase</keyword>
<evidence type="ECO:0000256" key="1">
    <source>
        <dbReference type="ARBA" id="ARBA00001933"/>
    </source>
</evidence>
<comment type="catalytic activity">
    <reaction evidence="5">
        <text>L-threonine = acetaldehyde + glycine</text>
        <dbReference type="Rhea" id="RHEA:19625"/>
        <dbReference type="ChEBI" id="CHEBI:15343"/>
        <dbReference type="ChEBI" id="CHEBI:57305"/>
        <dbReference type="ChEBI" id="CHEBI:57926"/>
        <dbReference type="EC" id="4.1.2.48"/>
    </reaction>
</comment>
<dbReference type="Gene3D" id="3.90.1150.10">
    <property type="entry name" value="Aspartate Aminotransferase, domain 1"/>
    <property type="match status" value="1"/>
</dbReference>
<evidence type="ECO:0000256" key="4">
    <source>
        <dbReference type="ARBA" id="ARBA00022898"/>
    </source>
</evidence>
<evidence type="ECO:0000313" key="7">
    <source>
        <dbReference type="EMBL" id="EKV28131.1"/>
    </source>
</evidence>
<dbReference type="OrthoDB" id="9774495at2"/>
<organism evidence="7 8">
    <name type="scientific">Caenispirillum salinarum AK4</name>
    <dbReference type="NCBI Taxonomy" id="1238182"/>
    <lineage>
        <taxon>Bacteria</taxon>
        <taxon>Pseudomonadati</taxon>
        <taxon>Pseudomonadota</taxon>
        <taxon>Alphaproteobacteria</taxon>
        <taxon>Rhodospirillales</taxon>
        <taxon>Novispirillaceae</taxon>
        <taxon>Caenispirillum</taxon>
    </lineage>
</organism>
<dbReference type="InterPro" id="IPR015421">
    <property type="entry name" value="PyrdxlP-dep_Trfase_major"/>
</dbReference>
<dbReference type="SUPFAM" id="SSF53383">
    <property type="entry name" value="PLP-dependent transferases"/>
    <property type="match status" value="1"/>
</dbReference>
<reference evidence="7 8" key="1">
    <citation type="journal article" date="2013" name="Genome Announc.">
        <title>Draft Genome Sequence of an Alphaproteobacterium, Caenispirillum salinarum AK4(T), Isolated from a Solar Saltern.</title>
        <authorList>
            <person name="Khatri I."/>
            <person name="Singh A."/>
            <person name="Korpole S."/>
            <person name="Pinnaka A.K."/>
            <person name="Subramanian S."/>
        </authorList>
    </citation>
    <scope>NUCLEOTIDE SEQUENCE [LARGE SCALE GENOMIC DNA]</scope>
    <source>
        <strain evidence="7 8">AK4</strain>
    </source>
</reference>
<dbReference type="Proteomes" id="UP000009881">
    <property type="component" value="Unassembled WGS sequence"/>
</dbReference>
<dbReference type="AlphaFoldDB" id="K9HHQ4"/>
<dbReference type="PATRIC" id="fig|1238182.3.peg.3346"/>
<dbReference type="eggNOG" id="COG2008">
    <property type="taxonomic scope" value="Bacteria"/>
</dbReference>
<evidence type="ECO:0000259" key="6">
    <source>
        <dbReference type="Pfam" id="PF01212"/>
    </source>
</evidence>
<dbReference type="PANTHER" id="PTHR48097:SF5">
    <property type="entry name" value="LOW SPECIFICITY L-THREONINE ALDOLASE"/>
    <property type="match status" value="1"/>
</dbReference>
<gene>
    <name evidence="7" type="ORF">C882_1132</name>
</gene>
<evidence type="ECO:0000256" key="5">
    <source>
        <dbReference type="PIRNR" id="PIRNR038940"/>
    </source>
</evidence>
<dbReference type="CDD" id="cd06502">
    <property type="entry name" value="TA_like"/>
    <property type="match status" value="1"/>
</dbReference>
<comment type="catalytic activity">
    <reaction evidence="5">
        <text>L-allo-threonine = acetaldehyde + glycine</text>
        <dbReference type="Rhea" id="RHEA:26209"/>
        <dbReference type="ChEBI" id="CHEBI:15343"/>
        <dbReference type="ChEBI" id="CHEBI:57305"/>
        <dbReference type="ChEBI" id="CHEBI:58585"/>
        <dbReference type="EC" id="4.1.2.48"/>
    </reaction>
</comment>
<dbReference type="GO" id="GO:0008732">
    <property type="term" value="F:L-allo-threonine aldolase activity"/>
    <property type="evidence" value="ECO:0007669"/>
    <property type="project" value="RHEA"/>
</dbReference>
<dbReference type="PIRSF" id="PIRSF038940">
    <property type="entry name" value="Low_specificity_LTA"/>
    <property type="match status" value="1"/>
</dbReference>
<dbReference type="InterPro" id="IPR001597">
    <property type="entry name" value="ArAA_b-elim_lyase/Thr_aldolase"/>
</dbReference>
<keyword evidence="8" id="KW-1185">Reference proteome</keyword>
<comment type="similarity">
    <text evidence="2 5">Belongs to the threonine aldolase family.</text>
</comment>
<evidence type="ECO:0000256" key="2">
    <source>
        <dbReference type="ARBA" id="ARBA00006966"/>
    </source>
</evidence>
<name>K9HHQ4_9PROT</name>